<gene>
    <name evidence="3" type="ORF">CFIO01_08419</name>
</gene>
<evidence type="ECO:0000313" key="4">
    <source>
        <dbReference type="Proteomes" id="UP000020467"/>
    </source>
</evidence>
<protein>
    <recommendedName>
        <fullName evidence="5">MARVEL domain-containing protein</fullName>
    </recommendedName>
</protein>
<evidence type="ECO:0008006" key="5">
    <source>
        <dbReference type="Google" id="ProtNLM"/>
    </source>
</evidence>
<feature type="transmembrane region" description="Helical" evidence="2">
    <location>
        <begin position="47"/>
        <end position="66"/>
    </location>
</feature>
<dbReference type="eggNOG" id="ENOG502SRWI">
    <property type="taxonomic scope" value="Eukaryota"/>
</dbReference>
<keyword evidence="2" id="KW-0472">Membrane</keyword>
<keyword evidence="2" id="KW-1133">Transmembrane helix</keyword>
<proteinExistence type="predicted"/>
<feature type="region of interest" description="Disordered" evidence="1">
    <location>
        <begin position="199"/>
        <end position="251"/>
    </location>
</feature>
<dbReference type="EMBL" id="JARH01000935">
    <property type="protein sequence ID" value="EXF74964.1"/>
    <property type="molecule type" value="Genomic_DNA"/>
</dbReference>
<organism evidence="3 4">
    <name type="scientific">Colletotrichum fioriniae PJ7</name>
    <dbReference type="NCBI Taxonomy" id="1445577"/>
    <lineage>
        <taxon>Eukaryota</taxon>
        <taxon>Fungi</taxon>
        <taxon>Dikarya</taxon>
        <taxon>Ascomycota</taxon>
        <taxon>Pezizomycotina</taxon>
        <taxon>Sordariomycetes</taxon>
        <taxon>Hypocreomycetidae</taxon>
        <taxon>Glomerellales</taxon>
        <taxon>Glomerellaceae</taxon>
        <taxon>Colletotrichum</taxon>
        <taxon>Colletotrichum acutatum species complex</taxon>
    </lineage>
</organism>
<evidence type="ECO:0000256" key="2">
    <source>
        <dbReference type="SAM" id="Phobius"/>
    </source>
</evidence>
<evidence type="ECO:0000256" key="1">
    <source>
        <dbReference type="SAM" id="MobiDB-lite"/>
    </source>
</evidence>
<dbReference type="Proteomes" id="UP000020467">
    <property type="component" value="Unassembled WGS sequence"/>
</dbReference>
<accession>A0A010RB67</accession>
<dbReference type="OrthoDB" id="5279542at2759"/>
<feature type="transmembrane region" description="Helical" evidence="2">
    <location>
        <begin position="72"/>
        <end position="93"/>
    </location>
</feature>
<feature type="transmembrane region" description="Helical" evidence="2">
    <location>
        <begin position="153"/>
        <end position="174"/>
    </location>
</feature>
<sequence length="251" mass="27705">MASAQYAPQSQYAPPDGFEGYVPYAQQARREIPFSPKWHRAKIGIRSFNIAFSAIVLGISLSLMFYSFSSSFYLVFSGFPAAALVCWETSELITICARGGRRGIHPGAHVGMHLLFWLVFMVATGWEIANIVLRDGPRSWVLSGEQVTSMQDTVMAFTALLFIANFTLFVRACIECKQRNARPPPVYMVPINGPPPMQPAGSYQPYPYSPQQSSFQPQHDKGQMTGANVDTTERASEPGLDGTYYGPGSRA</sequence>
<dbReference type="AlphaFoldDB" id="A0A010RB67"/>
<dbReference type="STRING" id="1445577.A0A010RB67"/>
<feature type="transmembrane region" description="Helical" evidence="2">
    <location>
        <begin position="114"/>
        <end position="133"/>
    </location>
</feature>
<feature type="compositionally biased region" description="Low complexity" evidence="1">
    <location>
        <begin position="202"/>
        <end position="217"/>
    </location>
</feature>
<reference evidence="3 4" key="1">
    <citation type="submission" date="2014-02" db="EMBL/GenBank/DDBJ databases">
        <title>The genome sequence of Colletotrichum fioriniae PJ7.</title>
        <authorList>
            <person name="Baroncelli R."/>
            <person name="Thon M.R."/>
        </authorList>
    </citation>
    <scope>NUCLEOTIDE SEQUENCE [LARGE SCALE GENOMIC DNA]</scope>
    <source>
        <strain evidence="3 4">PJ7</strain>
    </source>
</reference>
<keyword evidence="2" id="KW-0812">Transmembrane</keyword>
<evidence type="ECO:0000313" key="3">
    <source>
        <dbReference type="EMBL" id="EXF74964.1"/>
    </source>
</evidence>
<name>A0A010RB67_9PEZI</name>
<dbReference type="HOGENOM" id="CLU_073135_0_0_1"/>
<dbReference type="KEGG" id="cfj:CFIO01_08419"/>
<keyword evidence="4" id="KW-1185">Reference proteome</keyword>
<comment type="caution">
    <text evidence="3">The sequence shown here is derived from an EMBL/GenBank/DDBJ whole genome shotgun (WGS) entry which is preliminary data.</text>
</comment>